<dbReference type="KEGG" id="tsin:OXH18_05090"/>
<evidence type="ECO:0000259" key="8">
    <source>
        <dbReference type="Pfam" id="PF25967"/>
    </source>
</evidence>
<dbReference type="InterPro" id="IPR058792">
    <property type="entry name" value="Beta-barrel_RND_2"/>
</dbReference>
<evidence type="ECO:0000256" key="1">
    <source>
        <dbReference type="ARBA" id="ARBA00004196"/>
    </source>
</evidence>
<feature type="domain" description="YbhG-like alpha-helical hairpin" evidence="6">
    <location>
        <begin position="102"/>
        <end position="245"/>
    </location>
</feature>
<dbReference type="Gene3D" id="1.10.287.470">
    <property type="entry name" value="Helix hairpin bin"/>
    <property type="match status" value="1"/>
</dbReference>
<dbReference type="InterPro" id="IPR058627">
    <property type="entry name" value="MdtA-like_C"/>
</dbReference>
<dbReference type="Pfam" id="PF25881">
    <property type="entry name" value="HH_YBHG"/>
    <property type="match status" value="1"/>
</dbReference>
<dbReference type="GO" id="GO:0016020">
    <property type="term" value="C:membrane"/>
    <property type="evidence" value="ECO:0007669"/>
    <property type="project" value="InterPro"/>
</dbReference>
<protein>
    <submittedName>
        <fullName evidence="9">Efflux RND transporter periplasmic adaptor subunit</fullName>
    </submittedName>
</protein>
<dbReference type="EMBL" id="CP113797">
    <property type="protein sequence ID" value="WAL61370.1"/>
    <property type="molecule type" value="Genomic_DNA"/>
</dbReference>
<keyword evidence="10" id="KW-1185">Reference proteome</keyword>
<evidence type="ECO:0000256" key="3">
    <source>
        <dbReference type="ARBA" id="ARBA00023054"/>
    </source>
</evidence>
<dbReference type="NCBIfam" id="TIGR01730">
    <property type="entry name" value="RND_mfp"/>
    <property type="match status" value="1"/>
</dbReference>
<dbReference type="PANTHER" id="PTHR32347">
    <property type="entry name" value="EFFLUX SYSTEM COMPONENT YKNX-RELATED"/>
    <property type="match status" value="1"/>
</dbReference>
<accession>A0A9E9CBW9</accession>
<dbReference type="SUPFAM" id="SSF111369">
    <property type="entry name" value="HlyD-like secretion proteins"/>
    <property type="match status" value="2"/>
</dbReference>
<evidence type="ECO:0000313" key="10">
    <source>
        <dbReference type="Proteomes" id="UP001163152"/>
    </source>
</evidence>
<dbReference type="RefSeq" id="WP_268611323.1">
    <property type="nucleotide sequence ID" value="NZ_CP113797.1"/>
</dbReference>
<dbReference type="Proteomes" id="UP001163152">
    <property type="component" value="Chromosome"/>
</dbReference>
<keyword evidence="5" id="KW-1133">Transmembrane helix</keyword>
<reference evidence="9" key="1">
    <citation type="submission" date="2022-12" db="EMBL/GenBank/DDBJ databases">
        <title>Polyphasic identification of a Novel Hot-Spring Cyanobacterium Ocullathermofonsia sinensis gen nov. sp. nov. and Genomic Insights on its Adaptations to the Thermal Habitat.</title>
        <authorList>
            <person name="Daroch M."/>
            <person name="Tang J."/>
            <person name="Jiang Y."/>
        </authorList>
    </citation>
    <scope>NUCLEOTIDE SEQUENCE</scope>
    <source>
        <strain evidence="9">PKUAC-SCTA174</strain>
    </source>
</reference>
<comment type="similarity">
    <text evidence="2">Belongs to the membrane fusion protein (MFP) (TC 8.A.1) family.</text>
</comment>
<dbReference type="Pfam" id="PF25954">
    <property type="entry name" value="Beta-barrel_RND_2"/>
    <property type="match status" value="1"/>
</dbReference>
<evidence type="ECO:0000256" key="4">
    <source>
        <dbReference type="SAM" id="Coils"/>
    </source>
</evidence>
<feature type="transmembrane region" description="Helical" evidence="5">
    <location>
        <begin position="15"/>
        <end position="35"/>
    </location>
</feature>
<dbReference type="GO" id="GO:0030313">
    <property type="term" value="C:cell envelope"/>
    <property type="evidence" value="ECO:0007669"/>
    <property type="project" value="UniProtKB-SubCell"/>
</dbReference>
<keyword evidence="3 4" id="KW-0175">Coiled coil</keyword>
<dbReference type="InterPro" id="IPR059052">
    <property type="entry name" value="HH_YbhG-like"/>
</dbReference>
<dbReference type="Gene3D" id="2.40.30.170">
    <property type="match status" value="1"/>
</dbReference>
<evidence type="ECO:0000259" key="6">
    <source>
        <dbReference type="Pfam" id="PF25881"/>
    </source>
</evidence>
<evidence type="ECO:0000313" key="9">
    <source>
        <dbReference type="EMBL" id="WAL61370.1"/>
    </source>
</evidence>
<feature type="domain" description="CusB-like beta-barrel" evidence="7">
    <location>
        <begin position="293"/>
        <end position="367"/>
    </location>
</feature>
<comment type="subcellular location">
    <subcellularLocation>
        <location evidence="1">Cell envelope</location>
    </subcellularLocation>
</comment>
<dbReference type="Gene3D" id="2.40.420.20">
    <property type="match status" value="1"/>
</dbReference>
<dbReference type="Gene3D" id="2.40.50.100">
    <property type="match status" value="2"/>
</dbReference>
<keyword evidence="5" id="KW-0812">Transmembrane</keyword>
<dbReference type="PRINTS" id="PR01490">
    <property type="entry name" value="RTXTOXIND"/>
</dbReference>
<gene>
    <name evidence="9" type="ORF">OXH18_05090</name>
</gene>
<organism evidence="9 10">
    <name type="scientific">Thermocoleostomius sinensis A174</name>
    <dbReference type="NCBI Taxonomy" id="2016057"/>
    <lineage>
        <taxon>Bacteria</taxon>
        <taxon>Bacillati</taxon>
        <taxon>Cyanobacteriota</taxon>
        <taxon>Cyanophyceae</taxon>
        <taxon>Oculatellales</taxon>
        <taxon>Oculatellaceae</taxon>
        <taxon>Thermocoleostomius</taxon>
    </lineage>
</organism>
<evidence type="ECO:0000256" key="2">
    <source>
        <dbReference type="ARBA" id="ARBA00009477"/>
    </source>
</evidence>
<dbReference type="InterPro" id="IPR006143">
    <property type="entry name" value="RND_pump_MFP"/>
</dbReference>
<keyword evidence="5" id="KW-0472">Membrane</keyword>
<dbReference type="PANTHER" id="PTHR32347:SF14">
    <property type="entry name" value="EFFLUX SYSTEM COMPONENT YKNX-RELATED"/>
    <property type="match status" value="1"/>
</dbReference>
<proteinExistence type="inferred from homology"/>
<dbReference type="InterPro" id="IPR050465">
    <property type="entry name" value="UPF0194_transport"/>
</dbReference>
<dbReference type="Pfam" id="PF25967">
    <property type="entry name" value="RND-MFP_C"/>
    <property type="match status" value="1"/>
</dbReference>
<evidence type="ECO:0000256" key="5">
    <source>
        <dbReference type="SAM" id="Phobius"/>
    </source>
</evidence>
<name>A0A9E9CBW9_9CYAN</name>
<sequence length="446" mass="48603">MQHLTLKNVKLPTRWVTGVLLSGLLGFLVYLAVVVRQSASQSTVQLDTVEVTTSDLTVRYPVNGVVQAVRTSKLSPDREGQIIELYVEEGDSVVQGQVVARMDSQEVQAQVRQYESALAQAQAELALKQAGNRPQDIAEAEARVATAEAEIAQAQAKAVRTQEELQRNQRLAEQGAISQSQLSEYVAEEREALAALEAAQSRLREQQQNLDRLRAGTRSEEIAQAAARVAEAQAQLQSYQTQLANTEIRAPFSGIITRLFVQEGDFVTPTTSASSDESATSASIAELSSGLEVEVKVPEASIGRLQVGQLVEVRTDAFPDEVFQGRLRLIAPRAIKENNITFFRTKVELINGHDRLKLGMNVKLDILGQQIRNVLVVPLAAVVTQPNGETGVYVLDESNQSQLRSVKVGVTAEDQIQIIEGVAEGERILLSSPTDQSEPSEISPAF</sequence>
<evidence type="ECO:0000259" key="7">
    <source>
        <dbReference type="Pfam" id="PF25954"/>
    </source>
</evidence>
<dbReference type="AlphaFoldDB" id="A0A9E9CBW9"/>
<feature type="domain" description="Multidrug resistance protein MdtA-like C-terminal permuted SH3" evidence="8">
    <location>
        <begin position="373"/>
        <end position="430"/>
    </location>
</feature>
<dbReference type="GO" id="GO:0022857">
    <property type="term" value="F:transmembrane transporter activity"/>
    <property type="evidence" value="ECO:0007669"/>
    <property type="project" value="InterPro"/>
</dbReference>
<feature type="coiled-coil region" evidence="4">
    <location>
        <begin position="104"/>
        <end position="249"/>
    </location>
</feature>